<dbReference type="Gene3D" id="2.60.40.10">
    <property type="entry name" value="Immunoglobulins"/>
    <property type="match status" value="1"/>
</dbReference>
<evidence type="ECO:0000256" key="10">
    <source>
        <dbReference type="SAM" id="Coils"/>
    </source>
</evidence>
<dbReference type="Gene3D" id="2.120.10.30">
    <property type="entry name" value="TolB, C-terminal domain"/>
    <property type="match status" value="2"/>
</dbReference>
<dbReference type="Pfam" id="PF01436">
    <property type="entry name" value="NHL"/>
    <property type="match status" value="1"/>
</dbReference>
<dbReference type="InterPro" id="IPR017907">
    <property type="entry name" value="Znf_RING_CS"/>
</dbReference>
<dbReference type="PROSITE" id="PS00518">
    <property type="entry name" value="ZF_RING_1"/>
    <property type="match status" value="1"/>
</dbReference>
<accession>A0AAW2HDZ6</accession>
<dbReference type="EMBL" id="JARGDH010000005">
    <property type="protein sequence ID" value="KAL0267806.1"/>
    <property type="molecule type" value="Genomic_DNA"/>
</dbReference>
<dbReference type="PANTHER" id="PTHR25464">
    <property type="entry name" value="TRIPARTITE MOTIF-CONTAINING PROTEIN 2-LIKE PROTEIN"/>
    <property type="match status" value="1"/>
</dbReference>
<dbReference type="Gene3D" id="3.30.160.60">
    <property type="entry name" value="Classic Zinc Finger"/>
    <property type="match status" value="1"/>
</dbReference>
<dbReference type="Pfam" id="PF00630">
    <property type="entry name" value="Filamin"/>
    <property type="match status" value="1"/>
</dbReference>
<evidence type="ECO:0000256" key="5">
    <source>
        <dbReference type="ARBA" id="ARBA00022771"/>
    </source>
</evidence>
<evidence type="ECO:0000313" key="13">
    <source>
        <dbReference type="EMBL" id="KAL0267806.1"/>
    </source>
</evidence>
<gene>
    <name evidence="13" type="ORF">PYX00_009961</name>
</gene>
<keyword evidence="2" id="KW-0597">Phosphoprotein</keyword>
<dbReference type="SUPFAM" id="SSF101898">
    <property type="entry name" value="NHL repeat"/>
    <property type="match status" value="1"/>
</dbReference>
<dbReference type="CDD" id="cd16579">
    <property type="entry name" value="RING-HC_PML_C-V"/>
    <property type="match status" value="1"/>
</dbReference>
<evidence type="ECO:0000256" key="7">
    <source>
        <dbReference type="PROSITE-ProRule" id="PRU00024"/>
    </source>
</evidence>
<evidence type="ECO:0000256" key="8">
    <source>
        <dbReference type="PROSITE-ProRule" id="PRU00087"/>
    </source>
</evidence>
<dbReference type="PANTHER" id="PTHR25464:SF2">
    <property type="entry name" value="RING-TYPE DOMAIN-CONTAINING PROTEIN"/>
    <property type="match status" value="1"/>
</dbReference>
<evidence type="ECO:0000256" key="3">
    <source>
        <dbReference type="ARBA" id="ARBA00022723"/>
    </source>
</evidence>
<evidence type="ECO:0000256" key="1">
    <source>
        <dbReference type="ARBA" id="ARBA00008518"/>
    </source>
</evidence>
<feature type="coiled-coil region" evidence="10">
    <location>
        <begin position="172"/>
        <end position="250"/>
    </location>
</feature>
<dbReference type="InterPro" id="IPR014756">
    <property type="entry name" value="Ig_E-set"/>
</dbReference>
<feature type="domain" description="B box-type" evidence="12">
    <location>
        <begin position="111"/>
        <end position="153"/>
    </location>
</feature>
<dbReference type="InterPro" id="IPR027370">
    <property type="entry name" value="Znf-RING_euk"/>
</dbReference>
<dbReference type="PROSITE" id="PS51125">
    <property type="entry name" value="NHL"/>
    <property type="match status" value="2"/>
</dbReference>
<comment type="caution">
    <text evidence="13">The sequence shown here is derived from an EMBL/GenBank/DDBJ whole genome shotgun (WGS) entry which is preliminary data.</text>
</comment>
<evidence type="ECO:0000256" key="9">
    <source>
        <dbReference type="PROSITE-ProRule" id="PRU00504"/>
    </source>
</evidence>
<dbReference type="SUPFAM" id="SSF81296">
    <property type="entry name" value="E set domains"/>
    <property type="match status" value="1"/>
</dbReference>
<comment type="similarity">
    <text evidence="1">Belongs to the TRIM/RBCC family.</text>
</comment>
<dbReference type="AlphaFoldDB" id="A0AAW2HDZ6"/>
<protein>
    <recommendedName>
        <fullName evidence="14">Tripartite motif-containing protein 2-like</fullName>
    </recommendedName>
</protein>
<dbReference type="SMART" id="SM00557">
    <property type="entry name" value="IG_FLMN"/>
    <property type="match status" value="1"/>
</dbReference>
<dbReference type="GO" id="GO:0008270">
    <property type="term" value="F:zinc ion binding"/>
    <property type="evidence" value="ECO:0007669"/>
    <property type="project" value="UniProtKB-KW"/>
</dbReference>
<dbReference type="Pfam" id="PF13445">
    <property type="entry name" value="zf-RING_UBOX"/>
    <property type="match status" value="1"/>
</dbReference>
<keyword evidence="4" id="KW-0677">Repeat</keyword>
<keyword evidence="3" id="KW-0479">Metal-binding</keyword>
<evidence type="ECO:0008006" key="14">
    <source>
        <dbReference type="Google" id="ProtNLM"/>
    </source>
</evidence>
<dbReference type="PROSITE" id="PS50089">
    <property type="entry name" value="ZF_RING_2"/>
    <property type="match status" value="1"/>
</dbReference>
<reference evidence="13" key="1">
    <citation type="journal article" date="2024" name="Gigascience">
        <title>Chromosome-level genome of the poultry shaft louse Menopon gallinae provides insight into the host-switching and adaptive evolution of parasitic lice.</title>
        <authorList>
            <person name="Xu Y."/>
            <person name="Ma L."/>
            <person name="Liu S."/>
            <person name="Liang Y."/>
            <person name="Liu Q."/>
            <person name="He Z."/>
            <person name="Tian L."/>
            <person name="Duan Y."/>
            <person name="Cai W."/>
            <person name="Li H."/>
            <person name="Song F."/>
        </authorList>
    </citation>
    <scope>NUCLEOTIDE SEQUENCE</scope>
    <source>
        <strain evidence="13">Cailab_2023a</strain>
    </source>
</reference>
<evidence type="ECO:0000259" key="12">
    <source>
        <dbReference type="PROSITE" id="PS50119"/>
    </source>
</evidence>
<dbReference type="InterPro" id="IPR000315">
    <property type="entry name" value="Znf_B-box"/>
</dbReference>
<dbReference type="PROSITE" id="PS50119">
    <property type="entry name" value="ZF_BBOX"/>
    <property type="match status" value="1"/>
</dbReference>
<feature type="repeat" description="NHL" evidence="9">
    <location>
        <begin position="511"/>
        <end position="553"/>
    </location>
</feature>
<proteinExistence type="inferred from homology"/>
<dbReference type="Gene3D" id="3.30.40.10">
    <property type="entry name" value="Zinc/RING finger domain, C3HC4 (zinc finger)"/>
    <property type="match status" value="1"/>
</dbReference>
<name>A0AAW2HDZ6_9NEOP</name>
<dbReference type="CDD" id="cd19756">
    <property type="entry name" value="Bbox2"/>
    <property type="match status" value="1"/>
</dbReference>
<evidence type="ECO:0000256" key="4">
    <source>
        <dbReference type="ARBA" id="ARBA00022737"/>
    </source>
</evidence>
<dbReference type="EMBL" id="JARGDH010000005">
    <property type="protein sequence ID" value="KAL0267805.1"/>
    <property type="molecule type" value="Genomic_DNA"/>
</dbReference>
<organism evidence="13">
    <name type="scientific">Menopon gallinae</name>
    <name type="common">poultry shaft louse</name>
    <dbReference type="NCBI Taxonomy" id="328185"/>
    <lineage>
        <taxon>Eukaryota</taxon>
        <taxon>Metazoa</taxon>
        <taxon>Ecdysozoa</taxon>
        <taxon>Arthropoda</taxon>
        <taxon>Hexapoda</taxon>
        <taxon>Insecta</taxon>
        <taxon>Pterygota</taxon>
        <taxon>Neoptera</taxon>
        <taxon>Paraneoptera</taxon>
        <taxon>Psocodea</taxon>
        <taxon>Troctomorpha</taxon>
        <taxon>Phthiraptera</taxon>
        <taxon>Amblycera</taxon>
        <taxon>Menoponidae</taxon>
        <taxon>Menopon</taxon>
    </lineage>
</organism>
<dbReference type="InterPro" id="IPR011042">
    <property type="entry name" value="6-blade_b-propeller_TolB-like"/>
</dbReference>
<feature type="repeat" description="NHL" evidence="9">
    <location>
        <begin position="423"/>
        <end position="467"/>
    </location>
</feature>
<dbReference type="InterPro" id="IPR001298">
    <property type="entry name" value="Filamin/ABP280_rpt"/>
</dbReference>
<evidence type="ECO:0000259" key="11">
    <source>
        <dbReference type="PROSITE" id="PS50089"/>
    </source>
</evidence>
<dbReference type="InterPro" id="IPR013783">
    <property type="entry name" value="Ig-like_fold"/>
</dbReference>
<dbReference type="InterPro" id="IPR001841">
    <property type="entry name" value="Znf_RING"/>
</dbReference>
<dbReference type="SMART" id="SM00184">
    <property type="entry name" value="RING"/>
    <property type="match status" value="1"/>
</dbReference>
<dbReference type="InterPro" id="IPR013083">
    <property type="entry name" value="Znf_RING/FYVE/PHD"/>
</dbReference>
<dbReference type="PROSITE" id="PS50194">
    <property type="entry name" value="FILAMIN_REPEAT"/>
    <property type="match status" value="1"/>
</dbReference>
<keyword evidence="6" id="KW-0862">Zinc</keyword>
<dbReference type="SUPFAM" id="SSF57845">
    <property type="entry name" value="B-box zinc-binding domain"/>
    <property type="match status" value="1"/>
</dbReference>
<feature type="domain" description="RING-type" evidence="11">
    <location>
        <begin position="26"/>
        <end position="74"/>
    </location>
</feature>
<dbReference type="InterPro" id="IPR001258">
    <property type="entry name" value="NHL_repeat"/>
</dbReference>
<evidence type="ECO:0000256" key="6">
    <source>
        <dbReference type="ARBA" id="ARBA00022833"/>
    </source>
</evidence>
<feature type="repeat" description="Filamin" evidence="8">
    <location>
        <begin position="343"/>
        <end position="416"/>
    </location>
</feature>
<keyword evidence="10" id="KW-0175">Coiled coil</keyword>
<dbReference type="InterPro" id="IPR017868">
    <property type="entry name" value="Filamin/ABP280_repeat-like"/>
</dbReference>
<evidence type="ECO:0000256" key="2">
    <source>
        <dbReference type="ARBA" id="ARBA00022553"/>
    </source>
</evidence>
<dbReference type="SUPFAM" id="SSF57850">
    <property type="entry name" value="RING/U-box"/>
    <property type="match status" value="1"/>
</dbReference>
<keyword evidence="5 7" id="KW-0863">Zinc-finger</keyword>
<sequence>MMGMSSTLVETVSINYEDFNESFLTCGTCLCMYDGGEHTPKLLPCSHTVCLHCLTIIAASQTRDNGTFRCPICRELITIPRGGVAALPPSFLVNQLLDLMSRQRREVIPKCSVHINQELLFCETCDTVFCSLCTGSSGNHGQSSGSEHTIIPFSIAIKRMSEILLYKANECISKLTDAQEAVRNELQRLDNARDRAVEQVNQTISEVNAMVESRRQELINAVSQAAQEKRKVLEEQLTIIEGEKSKVERECEGLQYQVEVRNITQRISCLGEKLDAASSLSEPRENSFLTCDFSNSDALSKLAESLKRLGRVRSSTTYPSLCTYDLEDKVAVSNLLTSVLLNTVDYRGNPRTTGGDPVTATVSKDGSPNRQLNAKVEDLGNGSYRITFRPTSSGKYLLNILVFERVLRVCPITIDVTEHNNPVKTFGVRGSGKDGFLQPVAVAIDKETDHIYVVDTGNSRIKVLTKDLEFIRHIENEGLCGRSCTGIDVSKDCIAIVNWRTKTVTSMNFNGETISKFSHNEFQEPIDIAIDKEYGHYLVADNGPSCVFVFDSLGKLLFQVGKKGNGKGCFNLISSVCLGPGASIIVADTRIQIFSPKGDFIEEIGHSDGKNRGRYGGLSVDDEDRIIVARSEKNRNTIQILRIPGGEVISTIDSNDSRVKRPGGISVTKDNHVIVVDLGHDCVKKYRYW</sequence>